<gene>
    <name evidence="1" type="ORF">LCGC14_1359860</name>
</gene>
<reference evidence="1" key="1">
    <citation type="journal article" date="2015" name="Nature">
        <title>Complex archaea that bridge the gap between prokaryotes and eukaryotes.</title>
        <authorList>
            <person name="Spang A."/>
            <person name="Saw J.H."/>
            <person name="Jorgensen S.L."/>
            <person name="Zaremba-Niedzwiedzka K."/>
            <person name="Martijn J."/>
            <person name="Lind A.E."/>
            <person name="van Eijk R."/>
            <person name="Schleper C."/>
            <person name="Guy L."/>
            <person name="Ettema T.J."/>
        </authorList>
    </citation>
    <scope>NUCLEOTIDE SEQUENCE</scope>
</reference>
<protein>
    <submittedName>
        <fullName evidence="1">Uncharacterized protein</fullName>
    </submittedName>
</protein>
<dbReference type="AlphaFoldDB" id="A0A0F9K919"/>
<evidence type="ECO:0000313" key="1">
    <source>
        <dbReference type="EMBL" id="KKM78458.1"/>
    </source>
</evidence>
<dbReference type="EMBL" id="LAZR01008488">
    <property type="protein sequence ID" value="KKM78458.1"/>
    <property type="molecule type" value="Genomic_DNA"/>
</dbReference>
<accession>A0A0F9K919</accession>
<sequence length="127" mass="14875">MKIEDMNKDERSLLLYFECQAVDYGGKIDVRRINEIDMNIAKTWNENGFVRFGRIAARDIQKLPSNVFSHWCVLSEDAWIEAHRERRARNVRVENTLTVHRNGIDRQARSLEFDEAYVLAGGDFENV</sequence>
<proteinExistence type="predicted"/>
<comment type="caution">
    <text evidence="1">The sequence shown here is derived from an EMBL/GenBank/DDBJ whole genome shotgun (WGS) entry which is preliminary data.</text>
</comment>
<name>A0A0F9K919_9ZZZZ</name>
<organism evidence="1">
    <name type="scientific">marine sediment metagenome</name>
    <dbReference type="NCBI Taxonomy" id="412755"/>
    <lineage>
        <taxon>unclassified sequences</taxon>
        <taxon>metagenomes</taxon>
        <taxon>ecological metagenomes</taxon>
    </lineage>
</organism>